<feature type="compositionally biased region" description="Polar residues" evidence="1">
    <location>
        <begin position="529"/>
        <end position="539"/>
    </location>
</feature>
<evidence type="ECO:0000256" key="2">
    <source>
        <dbReference type="SAM" id="SignalP"/>
    </source>
</evidence>
<feature type="compositionally biased region" description="Basic and acidic residues" evidence="1">
    <location>
        <begin position="542"/>
        <end position="554"/>
    </location>
</feature>
<feature type="chain" id="PRO_5025384867" evidence="2">
    <location>
        <begin position="24"/>
        <end position="595"/>
    </location>
</feature>
<feature type="compositionally biased region" description="Basic residues" evidence="1">
    <location>
        <begin position="67"/>
        <end position="84"/>
    </location>
</feature>
<feature type="signal peptide" evidence="2">
    <location>
        <begin position="1"/>
        <end position="23"/>
    </location>
</feature>
<reference evidence="3" key="1">
    <citation type="journal article" date="2020" name="Stud. Mycol.">
        <title>101 Dothideomycetes genomes: a test case for predicting lifestyles and emergence of pathogens.</title>
        <authorList>
            <person name="Haridas S."/>
            <person name="Albert R."/>
            <person name="Binder M."/>
            <person name="Bloem J."/>
            <person name="Labutti K."/>
            <person name="Salamov A."/>
            <person name="Andreopoulos B."/>
            <person name="Baker S."/>
            <person name="Barry K."/>
            <person name="Bills G."/>
            <person name="Bluhm B."/>
            <person name="Cannon C."/>
            <person name="Castanera R."/>
            <person name="Culley D."/>
            <person name="Daum C."/>
            <person name="Ezra D."/>
            <person name="Gonzalez J."/>
            <person name="Henrissat B."/>
            <person name="Kuo A."/>
            <person name="Liang C."/>
            <person name="Lipzen A."/>
            <person name="Lutzoni F."/>
            <person name="Magnuson J."/>
            <person name="Mondo S."/>
            <person name="Nolan M."/>
            <person name="Ohm R."/>
            <person name="Pangilinan J."/>
            <person name="Park H.-J."/>
            <person name="Ramirez L."/>
            <person name="Alfaro M."/>
            <person name="Sun H."/>
            <person name="Tritt A."/>
            <person name="Yoshinaga Y."/>
            <person name="Zwiers L.-H."/>
            <person name="Turgeon B."/>
            <person name="Goodwin S."/>
            <person name="Spatafora J."/>
            <person name="Crous P."/>
            <person name="Grigoriev I."/>
        </authorList>
    </citation>
    <scope>NUCLEOTIDE SEQUENCE</scope>
    <source>
        <strain evidence="3">CBS 123094</strain>
    </source>
</reference>
<keyword evidence="2" id="KW-0732">Signal</keyword>
<name>A0A6A5WHW2_9PLEO</name>
<evidence type="ECO:0000313" key="3">
    <source>
        <dbReference type="EMBL" id="KAF2000514.1"/>
    </source>
</evidence>
<accession>A0A6A5WHW2</accession>
<gene>
    <name evidence="3" type="ORF">P154DRAFT_598473</name>
</gene>
<keyword evidence="4" id="KW-1185">Reference proteome</keyword>
<feature type="region of interest" description="Disordered" evidence="1">
    <location>
        <begin position="61"/>
        <end position="123"/>
    </location>
</feature>
<dbReference type="EMBL" id="ML977588">
    <property type="protein sequence ID" value="KAF2000514.1"/>
    <property type="molecule type" value="Genomic_DNA"/>
</dbReference>
<dbReference type="OrthoDB" id="3798376at2759"/>
<organism evidence="3 4">
    <name type="scientific">Amniculicola lignicola CBS 123094</name>
    <dbReference type="NCBI Taxonomy" id="1392246"/>
    <lineage>
        <taxon>Eukaryota</taxon>
        <taxon>Fungi</taxon>
        <taxon>Dikarya</taxon>
        <taxon>Ascomycota</taxon>
        <taxon>Pezizomycotina</taxon>
        <taxon>Dothideomycetes</taxon>
        <taxon>Pleosporomycetidae</taxon>
        <taxon>Pleosporales</taxon>
        <taxon>Amniculicolaceae</taxon>
        <taxon>Amniculicola</taxon>
    </lineage>
</organism>
<feature type="region of interest" description="Disordered" evidence="1">
    <location>
        <begin position="528"/>
        <end position="595"/>
    </location>
</feature>
<evidence type="ECO:0000256" key="1">
    <source>
        <dbReference type="SAM" id="MobiDB-lite"/>
    </source>
</evidence>
<dbReference type="AlphaFoldDB" id="A0A6A5WHW2"/>
<sequence length="595" mass="66423">MHLLPPFPALVLGIFCVKIGVHGLPHAASKSNTHVQYNDMETGSLYPSSTGGMDAFQVPNTLENRAVPHKRANPKGRGKKKKTEKGKTSEEVVETPQNDPPKKLGKGKGKEKVTDSDEETIQTPPGKVLKFRIGVCGTDEEGPVISNIATGKSQPRPPLHRILKTPATPDKYLPDAGNDAELGTNKKSSGTKDMAMCSSKVKMKFPDYVTSPRVISNPKMYAKIIKAYNALDHDPCNNNYEFGNVPFPDYITLGVAQTKKLRKPNAAPPESDIWQTEHAMDAQIMKIFLTKVFKTPKDVPASLPEAWIKSVRAEDRLNQNNMCNYLDQFWTKRFPHTEPNAMDHLLSVFPGTKYLKEFFLLPGNLNSRKSTLFGLDGNNVITTMRDVVLLRAYMNEPLIQMAWKKLAIRIRDRLAEIEEGPEAYIRKTDDYWFTISGETTDELKDADDGKYVSLGLSKKWSIWIDKFVKDRMRKMGGLLEVLWLDFEADWLVAQRYADLPPKDRKILHTRVAALEGHIMADNDLAGMMISSSSGKTSPATRPADEQPEDQRLDPDTPVISDSDGDGIPDETPSKPGPSNQDLPERLKGLGLENEL</sequence>
<protein>
    <submittedName>
        <fullName evidence="3">Uncharacterized protein</fullName>
    </submittedName>
</protein>
<evidence type="ECO:0000313" key="4">
    <source>
        <dbReference type="Proteomes" id="UP000799779"/>
    </source>
</evidence>
<dbReference type="Proteomes" id="UP000799779">
    <property type="component" value="Unassembled WGS sequence"/>
</dbReference>
<proteinExistence type="predicted"/>
<feature type="region of interest" description="Disordered" evidence="1">
    <location>
        <begin position="165"/>
        <end position="193"/>
    </location>
</feature>